<dbReference type="AlphaFoldDB" id="A0A6P2CKP6"/>
<feature type="domain" description="EAL" evidence="1">
    <location>
        <begin position="85"/>
        <end position="198"/>
    </location>
</feature>
<dbReference type="Pfam" id="PF10069">
    <property type="entry name" value="DICT"/>
    <property type="match status" value="1"/>
</dbReference>
<dbReference type="InterPro" id="IPR001633">
    <property type="entry name" value="EAL_dom"/>
</dbReference>
<proteinExistence type="predicted"/>
<dbReference type="SUPFAM" id="SSF141868">
    <property type="entry name" value="EAL domain-like"/>
    <property type="match status" value="1"/>
</dbReference>
<evidence type="ECO:0000313" key="4">
    <source>
        <dbReference type="Proteomes" id="UP000471120"/>
    </source>
</evidence>
<dbReference type="Gene3D" id="3.20.20.450">
    <property type="entry name" value="EAL domain"/>
    <property type="match status" value="1"/>
</dbReference>
<dbReference type="Proteomes" id="UP000471120">
    <property type="component" value="Unassembled WGS sequence"/>
</dbReference>
<comment type="caution">
    <text evidence="3">The sequence shown here is derived from an EMBL/GenBank/DDBJ whole genome shotgun (WGS) entry which is preliminary data.</text>
</comment>
<accession>A0A6P2CKP6</accession>
<evidence type="ECO:0000259" key="1">
    <source>
        <dbReference type="Pfam" id="PF00563"/>
    </source>
</evidence>
<gene>
    <name evidence="3" type="ORF">DW322_05300</name>
</gene>
<evidence type="ECO:0000259" key="2">
    <source>
        <dbReference type="Pfam" id="PF10069"/>
    </source>
</evidence>
<dbReference type="Pfam" id="PF00563">
    <property type="entry name" value="EAL"/>
    <property type="match status" value="1"/>
</dbReference>
<reference evidence="3 4" key="1">
    <citation type="submission" date="2018-07" db="EMBL/GenBank/DDBJ databases">
        <title>Genome sequence of Rhodococcus rhodnii ATCC 35071 from Rhodnius prolixus.</title>
        <authorList>
            <person name="Patel V."/>
            <person name="Vogel K.J."/>
        </authorList>
    </citation>
    <scope>NUCLEOTIDE SEQUENCE [LARGE SCALE GENOMIC DNA]</scope>
    <source>
        <strain evidence="3 4">ATCC 35071</strain>
    </source>
</reference>
<protein>
    <submittedName>
        <fullName evidence="3">EAL domain-containing protein</fullName>
    </submittedName>
</protein>
<sequence>MRRLDDDRLAAVDVQLRADDGATTAALRAAAGAMSQRREFDRLSWSVAAASPVADVPALVSVDLESLRALGECGDAPADATGRRAIVVITEESLSADPARTLREVSLARAAGHAIAVDGVGERPRAVALLPVVRPDLVLLAPRMVAERADSRTASAAHAVAAHVERTGALVVATGVDTPLHRRRALGLGATYGTGELYPAAADPALLGASATDPFPVAAAPGATESGTSPWRIASVGKQPVRSLKRLLVTMSTTLEVQAAASGPETLVLGTFQRAEHFTPAACTRWQVMADRVAYCGIYGVGMEPNVLDGIHRAPIDESDDLVEEWNVVVLGPHFACVLSARDLHSGSGDADREFDYVVSYDRDVVERCARSVLDRFGSAEAAEA</sequence>
<organism evidence="3 4">
    <name type="scientific">Rhodococcus rhodnii</name>
    <dbReference type="NCBI Taxonomy" id="38312"/>
    <lineage>
        <taxon>Bacteria</taxon>
        <taxon>Bacillati</taxon>
        <taxon>Actinomycetota</taxon>
        <taxon>Actinomycetes</taxon>
        <taxon>Mycobacteriales</taxon>
        <taxon>Nocardiaceae</taxon>
        <taxon>Rhodococcus</taxon>
    </lineage>
</organism>
<dbReference type="InterPro" id="IPR019278">
    <property type="entry name" value="DICT_dom"/>
</dbReference>
<evidence type="ECO:0000313" key="3">
    <source>
        <dbReference type="EMBL" id="TXG92430.1"/>
    </source>
</evidence>
<dbReference type="EMBL" id="QRCM01000001">
    <property type="protein sequence ID" value="TXG92430.1"/>
    <property type="molecule type" value="Genomic_DNA"/>
</dbReference>
<name>A0A6P2CKP6_9NOCA</name>
<feature type="domain" description="DICT" evidence="2">
    <location>
        <begin position="239"/>
        <end position="343"/>
    </location>
</feature>
<dbReference type="InterPro" id="IPR035919">
    <property type="entry name" value="EAL_sf"/>
</dbReference>